<dbReference type="InterPro" id="IPR017896">
    <property type="entry name" value="4Fe4S_Fe-S-bd"/>
</dbReference>
<protein>
    <submittedName>
        <fullName evidence="6">Oligo-[4Fe-4S] ferredoxin</fullName>
    </submittedName>
</protein>
<proteinExistence type="predicted"/>
<dbReference type="AlphaFoldDB" id="A0A3B1E2S4"/>
<feature type="domain" description="4Fe-4S ferredoxin-type" evidence="5">
    <location>
        <begin position="193"/>
        <end position="222"/>
    </location>
</feature>
<evidence type="ECO:0000256" key="4">
    <source>
        <dbReference type="ARBA" id="ARBA00023014"/>
    </source>
</evidence>
<dbReference type="GO" id="GO:0051539">
    <property type="term" value="F:4 iron, 4 sulfur cluster binding"/>
    <property type="evidence" value="ECO:0007669"/>
    <property type="project" value="UniProtKB-KW"/>
</dbReference>
<sequence length="315" mass="36467">MELVLVIKMNEDNNMKMDRRDFLKRGAVMAAGISAMVAALSPLKEIGGDFDFEQFVQKHYKELSQEEMEKVLTRIERKVKEKYDVDATVRDIKAMDGVEFGYALNLSRCIGCRKCVHACVSENNQSQSPEIQYIRVLKMEQGSMDMEKGVHDYDVKKVPEEGHFYMPVQCHQCEKPPCVKVCPVKATWQEPDGITVIDYDWCIGCRYCEAACPYWARRFNFAEPKIPKEKINPNMSYLSNRPRQKGVMEKCTFCLQRTREGKYPACLEVCPTGSRAFGNVLDPKSEISYILKNKRIFVLKEEVGTLPRFFYYFDK</sequence>
<evidence type="ECO:0000259" key="5">
    <source>
        <dbReference type="PROSITE" id="PS51379"/>
    </source>
</evidence>
<dbReference type="GO" id="GO:0046872">
    <property type="term" value="F:metal ion binding"/>
    <property type="evidence" value="ECO:0007669"/>
    <property type="project" value="UniProtKB-KW"/>
</dbReference>
<keyword evidence="4" id="KW-0411">Iron-sulfur</keyword>
<dbReference type="SUPFAM" id="SSF54862">
    <property type="entry name" value="4Fe-4S ferredoxins"/>
    <property type="match status" value="1"/>
</dbReference>
<accession>A0A3B1E2S4</accession>
<dbReference type="InterPro" id="IPR050954">
    <property type="entry name" value="ET_IronSulfur_Cluster-Binding"/>
</dbReference>
<reference evidence="6" key="1">
    <citation type="submission" date="2018-06" db="EMBL/GenBank/DDBJ databases">
        <authorList>
            <person name="Zhirakovskaya E."/>
        </authorList>
    </citation>
    <scope>NUCLEOTIDE SEQUENCE</scope>
</reference>
<dbReference type="PANTHER" id="PTHR43177">
    <property type="entry name" value="PROTEIN NRFC"/>
    <property type="match status" value="1"/>
</dbReference>
<dbReference type="InterPro" id="IPR017900">
    <property type="entry name" value="4Fe4S_Fe_S_CS"/>
</dbReference>
<feature type="domain" description="4Fe-4S ferredoxin-type" evidence="5">
    <location>
        <begin position="100"/>
        <end position="130"/>
    </location>
</feature>
<keyword evidence="2" id="KW-0479">Metal-binding</keyword>
<dbReference type="EMBL" id="UOGJ01000090">
    <property type="protein sequence ID" value="VAX36287.1"/>
    <property type="molecule type" value="Genomic_DNA"/>
</dbReference>
<evidence type="ECO:0000256" key="3">
    <source>
        <dbReference type="ARBA" id="ARBA00023004"/>
    </source>
</evidence>
<dbReference type="PROSITE" id="PS00198">
    <property type="entry name" value="4FE4S_FER_1"/>
    <property type="match status" value="1"/>
</dbReference>
<gene>
    <name evidence="6" type="ORF">MNBD_UNCLBAC01-869</name>
</gene>
<organism evidence="6">
    <name type="scientific">hydrothermal vent metagenome</name>
    <dbReference type="NCBI Taxonomy" id="652676"/>
    <lineage>
        <taxon>unclassified sequences</taxon>
        <taxon>metagenomes</taxon>
        <taxon>ecological metagenomes</taxon>
    </lineage>
</organism>
<evidence type="ECO:0000256" key="1">
    <source>
        <dbReference type="ARBA" id="ARBA00022485"/>
    </source>
</evidence>
<dbReference type="PROSITE" id="PS51379">
    <property type="entry name" value="4FE4S_FER_2"/>
    <property type="match status" value="2"/>
</dbReference>
<keyword evidence="1" id="KW-0004">4Fe-4S</keyword>
<dbReference type="CDD" id="cd10551">
    <property type="entry name" value="PsrB"/>
    <property type="match status" value="1"/>
</dbReference>
<dbReference type="Pfam" id="PF13247">
    <property type="entry name" value="Fer4_11"/>
    <property type="match status" value="2"/>
</dbReference>
<evidence type="ECO:0000256" key="2">
    <source>
        <dbReference type="ARBA" id="ARBA00022723"/>
    </source>
</evidence>
<keyword evidence="3" id="KW-0408">Iron</keyword>
<dbReference type="PANTHER" id="PTHR43177:SF3">
    <property type="entry name" value="PROTEIN NRFC HOMOLOG"/>
    <property type="match status" value="1"/>
</dbReference>
<dbReference type="Gene3D" id="3.30.70.20">
    <property type="match status" value="2"/>
</dbReference>
<evidence type="ECO:0000313" key="6">
    <source>
        <dbReference type="EMBL" id="VAX36287.1"/>
    </source>
</evidence>
<name>A0A3B1E2S4_9ZZZZ</name>